<dbReference type="Pfam" id="PF07980">
    <property type="entry name" value="SusD_RagB"/>
    <property type="match status" value="1"/>
</dbReference>
<dbReference type="CDD" id="cd08977">
    <property type="entry name" value="SusD"/>
    <property type="match status" value="1"/>
</dbReference>
<keyword evidence="10" id="KW-1185">Reference proteome</keyword>
<dbReference type="InterPro" id="IPR033985">
    <property type="entry name" value="SusD-like_N"/>
</dbReference>
<evidence type="ECO:0000259" key="8">
    <source>
        <dbReference type="Pfam" id="PF14322"/>
    </source>
</evidence>
<gene>
    <name evidence="9" type="ORF">HHU12_18970</name>
</gene>
<dbReference type="Gene3D" id="1.25.40.390">
    <property type="match status" value="1"/>
</dbReference>
<dbReference type="GO" id="GO:0009279">
    <property type="term" value="C:cell outer membrane"/>
    <property type="evidence" value="ECO:0007669"/>
    <property type="project" value="UniProtKB-SubCell"/>
</dbReference>
<evidence type="ECO:0000313" key="10">
    <source>
        <dbReference type="Proteomes" id="UP000576082"/>
    </source>
</evidence>
<evidence type="ECO:0000256" key="4">
    <source>
        <dbReference type="ARBA" id="ARBA00023136"/>
    </source>
</evidence>
<accession>A0A7X9XAX7</accession>
<evidence type="ECO:0000256" key="2">
    <source>
        <dbReference type="ARBA" id="ARBA00006275"/>
    </source>
</evidence>
<proteinExistence type="inferred from homology"/>
<dbReference type="Pfam" id="PF14322">
    <property type="entry name" value="SusD-like_3"/>
    <property type="match status" value="1"/>
</dbReference>
<protein>
    <submittedName>
        <fullName evidence="9">RagB/SusD family nutrient uptake outer membrane protein</fullName>
    </submittedName>
</protein>
<dbReference type="InterPro" id="IPR011990">
    <property type="entry name" value="TPR-like_helical_dom_sf"/>
</dbReference>
<keyword evidence="3 6" id="KW-0732">Signal</keyword>
<keyword evidence="5" id="KW-0998">Cell outer membrane</keyword>
<evidence type="ECO:0000259" key="7">
    <source>
        <dbReference type="Pfam" id="PF07980"/>
    </source>
</evidence>
<evidence type="ECO:0000256" key="5">
    <source>
        <dbReference type="ARBA" id="ARBA00023237"/>
    </source>
</evidence>
<organism evidence="9 10">
    <name type="scientific">Flammeovirga aprica JL-4</name>
    <dbReference type="NCBI Taxonomy" id="694437"/>
    <lineage>
        <taxon>Bacteria</taxon>
        <taxon>Pseudomonadati</taxon>
        <taxon>Bacteroidota</taxon>
        <taxon>Cytophagia</taxon>
        <taxon>Cytophagales</taxon>
        <taxon>Flammeovirgaceae</taxon>
        <taxon>Flammeovirga</taxon>
    </lineage>
</organism>
<comment type="subcellular location">
    <subcellularLocation>
        <location evidence="1">Cell outer membrane</location>
    </subcellularLocation>
</comment>
<feature type="signal peptide" evidence="6">
    <location>
        <begin position="1"/>
        <end position="24"/>
    </location>
</feature>
<reference evidence="9 10" key="1">
    <citation type="submission" date="2020-04" db="EMBL/GenBank/DDBJ databases">
        <title>Flammeovirga sp. SR4, a novel species isolated from seawater.</title>
        <authorList>
            <person name="Wang X."/>
        </authorList>
    </citation>
    <scope>NUCLEOTIDE SEQUENCE [LARGE SCALE GENOMIC DNA]</scope>
    <source>
        <strain evidence="9 10">ATCC 23126</strain>
    </source>
</reference>
<dbReference type="RefSeq" id="WP_169658314.1">
    <property type="nucleotide sequence ID" value="NZ_JABANE010000054.1"/>
</dbReference>
<dbReference type="AlphaFoldDB" id="A0A7X9XAX7"/>
<dbReference type="SUPFAM" id="SSF48452">
    <property type="entry name" value="TPR-like"/>
    <property type="match status" value="1"/>
</dbReference>
<comment type="similarity">
    <text evidence="2">Belongs to the SusD family.</text>
</comment>
<keyword evidence="4" id="KW-0472">Membrane</keyword>
<feature type="chain" id="PRO_5031097633" evidence="6">
    <location>
        <begin position="25"/>
        <end position="494"/>
    </location>
</feature>
<name>A0A7X9XAX7_9BACT</name>
<evidence type="ECO:0000256" key="6">
    <source>
        <dbReference type="SAM" id="SignalP"/>
    </source>
</evidence>
<dbReference type="PROSITE" id="PS51257">
    <property type="entry name" value="PROKAR_LIPOPROTEIN"/>
    <property type="match status" value="1"/>
</dbReference>
<feature type="domain" description="RagB/SusD" evidence="7">
    <location>
        <begin position="291"/>
        <end position="460"/>
    </location>
</feature>
<dbReference type="EMBL" id="JABANE010000054">
    <property type="protein sequence ID" value="NME70064.1"/>
    <property type="molecule type" value="Genomic_DNA"/>
</dbReference>
<dbReference type="Proteomes" id="UP000576082">
    <property type="component" value="Unassembled WGS sequence"/>
</dbReference>
<evidence type="ECO:0000313" key="9">
    <source>
        <dbReference type="EMBL" id="NME70064.1"/>
    </source>
</evidence>
<comment type="caution">
    <text evidence="9">The sequence shown here is derived from an EMBL/GenBank/DDBJ whole genome shotgun (WGS) entry which is preliminary data.</text>
</comment>
<sequence length="494" mass="55849">MKNINRIVVAIVSLFLGACSNSLLETPAPNISDKSFFTSDQAAYDILVGAYEPLTRYNYTQIHEWMIGDIVSDDAEKGGEGHGDWAECQDLKNFRANPENSILVSRWREPYVGINRANKLIEGIQDNENISAEVQTRYIAEAKFLRAWYHFHLLKVFGGIPIVNKVLQPSEFFGGRNTEQEVYAQIEQDLKDAASGLPSKEELADSEMGRATKGAAEAFLVKMYVFQEKWSEAASLSQNFIDNYKWYDLEANYEDVFTSKAENGVESIFEIQHLGITGDTNWGDDNSGSVTAIYQGSRQLYNAKGEIENGWGWGFNLPTQNLYDEYEDGDVRRGATLIDDGDVLWAGTADEETICTQHVNSIGYAQKVYHNKKYYIPASERIDMSNSSNNWRAIRFADLLLWNAEANAHLGGDWKYGVNRVRQRAGLTATTTSDALTAVYHERRVELAMEGHRYWDLVRTGRGNLMEGYSESKRYLPIPQSEMGLNPSLEQNPY</sequence>
<feature type="domain" description="SusD-like N-terminal" evidence="8">
    <location>
        <begin position="83"/>
        <end position="224"/>
    </location>
</feature>
<evidence type="ECO:0000256" key="3">
    <source>
        <dbReference type="ARBA" id="ARBA00022729"/>
    </source>
</evidence>
<dbReference type="InterPro" id="IPR012944">
    <property type="entry name" value="SusD_RagB_dom"/>
</dbReference>
<evidence type="ECO:0000256" key="1">
    <source>
        <dbReference type="ARBA" id="ARBA00004442"/>
    </source>
</evidence>